<feature type="signal peptide" evidence="1">
    <location>
        <begin position="1"/>
        <end position="28"/>
    </location>
</feature>
<dbReference type="OrthoDB" id="9813254at2"/>
<dbReference type="EMBL" id="PDEP01000010">
    <property type="protein sequence ID" value="PEN06067.1"/>
    <property type="molecule type" value="Genomic_DNA"/>
</dbReference>
<gene>
    <name evidence="2" type="ORF">CRI93_11350</name>
</gene>
<proteinExistence type="predicted"/>
<protein>
    <recommendedName>
        <fullName evidence="4">Tetratricopeptide repeat protein</fullName>
    </recommendedName>
</protein>
<dbReference type="RefSeq" id="WP_098062756.1">
    <property type="nucleotide sequence ID" value="NZ_PDEP01000010.1"/>
</dbReference>
<evidence type="ECO:0008006" key="4">
    <source>
        <dbReference type="Google" id="ProtNLM"/>
    </source>
</evidence>
<accession>A0A2H3NVX9</accession>
<dbReference type="AlphaFoldDB" id="A0A2H3NVX9"/>
<evidence type="ECO:0000313" key="2">
    <source>
        <dbReference type="EMBL" id="PEN06067.1"/>
    </source>
</evidence>
<evidence type="ECO:0000256" key="1">
    <source>
        <dbReference type="SAM" id="SignalP"/>
    </source>
</evidence>
<dbReference type="Gene3D" id="1.25.40.10">
    <property type="entry name" value="Tetratricopeptide repeat domain"/>
    <property type="match status" value="1"/>
</dbReference>
<keyword evidence="3" id="KW-1185">Reference proteome</keyword>
<sequence length="400" mass="46245">MRPFFAGCGLLVLATILLLGLHPVPASAQAPAVSENGTSILDDPFVREQGKRGLDSLYNMAFDDAEIIFDRIAARYPNHPVGPFLNGLNVWWRILPDLENTAHDDEFYRYMQATVDRADALLEQNPDHFDAPFFKGIALALQARLKSNRGEWVGAMRRGRRAIGYVREARDQAPHIEDFAFGRGMYDYYAAIIPEEYSAARMVMWMLPEGDREGGLQMIHRAAEEGWYIQSEARYFLAQIYALYEDDYREAQKHMAWLREAHPHNSYFHAYAARLHSRRGHLRQARDVYAEVAARHEAGWTGYNTPIAQEAYFQMARERLIRRDYEAALQHLARIEELNANDTVEDRKYVALGRLYQGMVYDATDRRNQAVNRYRIVLSMDDHSNSHERAERYLDDPYGS</sequence>
<dbReference type="Proteomes" id="UP000221024">
    <property type="component" value="Unassembled WGS sequence"/>
</dbReference>
<comment type="caution">
    <text evidence="2">The sequence shown here is derived from an EMBL/GenBank/DDBJ whole genome shotgun (WGS) entry which is preliminary data.</text>
</comment>
<name>A0A2H3NVX9_9BACT</name>
<dbReference type="SUPFAM" id="SSF48452">
    <property type="entry name" value="TPR-like"/>
    <property type="match status" value="1"/>
</dbReference>
<feature type="chain" id="PRO_5013944266" description="Tetratricopeptide repeat protein" evidence="1">
    <location>
        <begin position="29"/>
        <end position="400"/>
    </location>
</feature>
<organism evidence="2 3">
    <name type="scientific">Longimonas halophila</name>
    <dbReference type="NCBI Taxonomy" id="1469170"/>
    <lineage>
        <taxon>Bacteria</taxon>
        <taxon>Pseudomonadati</taxon>
        <taxon>Rhodothermota</taxon>
        <taxon>Rhodothermia</taxon>
        <taxon>Rhodothermales</taxon>
        <taxon>Salisaetaceae</taxon>
        <taxon>Longimonas</taxon>
    </lineage>
</organism>
<dbReference type="InterPro" id="IPR011990">
    <property type="entry name" value="TPR-like_helical_dom_sf"/>
</dbReference>
<reference evidence="2 3" key="1">
    <citation type="submission" date="2017-10" db="EMBL/GenBank/DDBJ databases">
        <title>Draft genome of Longimonas halophila.</title>
        <authorList>
            <person name="Goh K.M."/>
            <person name="Shamsir M.S."/>
            <person name="Lim S.W."/>
        </authorList>
    </citation>
    <scope>NUCLEOTIDE SEQUENCE [LARGE SCALE GENOMIC DNA]</scope>
    <source>
        <strain evidence="2 3">KCTC 42399</strain>
    </source>
</reference>
<evidence type="ECO:0000313" key="3">
    <source>
        <dbReference type="Proteomes" id="UP000221024"/>
    </source>
</evidence>
<keyword evidence="1" id="KW-0732">Signal</keyword>